<gene>
    <name evidence="2" type="ORF">DSOUD_1846</name>
</gene>
<dbReference type="RefSeq" id="WP_053550702.1">
    <property type="nucleotide sequence ID" value="NZ_CP010802.1"/>
</dbReference>
<dbReference type="KEGG" id="des:DSOUD_1846"/>
<dbReference type="EMBL" id="CP010802">
    <property type="protein sequence ID" value="ALC16618.1"/>
    <property type="molecule type" value="Genomic_DNA"/>
</dbReference>
<dbReference type="Proteomes" id="UP000057158">
    <property type="component" value="Chromosome"/>
</dbReference>
<evidence type="ECO:0000256" key="1">
    <source>
        <dbReference type="SAM" id="SignalP"/>
    </source>
</evidence>
<dbReference type="PATRIC" id="fig|1603606.3.peg.2000"/>
<sequence length="174" mass="19437">MKRIFRFSVFFLAGAALLTPFTALSMDAFQQKEFDRIAKMKMADLTRESAALLEKKYPEQDWEASNFPSFVFTSESVEVGYKIAVVEPELLGTANVAVKEQGIPCYCFCDAMGHKSLLSCFWQEGKAGGQFDDHAAGCNICYGQAMLAFLWKNLGASDQEILQGMEKKFARARP</sequence>
<keyword evidence="1" id="KW-0732">Signal</keyword>
<feature type="signal peptide" evidence="1">
    <location>
        <begin position="1"/>
        <end position="25"/>
    </location>
</feature>
<evidence type="ECO:0000313" key="3">
    <source>
        <dbReference type="Proteomes" id="UP000057158"/>
    </source>
</evidence>
<organism evidence="2 3">
    <name type="scientific">Desulfuromonas soudanensis</name>
    <dbReference type="NCBI Taxonomy" id="1603606"/>
    <lineage>
        <taxon>Bacteria</taxon>
        <taxon>Pseudomonadati</taxon>
        <taxon>Thermodesulfobacteriota</taxon>
        <taxon>Desulfuromonadia</taxon>
        <taxon>Desulfuromonadales</taxon>
        <taxon>Desulfuromonadaceae</taxon>
        <taxon>Desulfuromonas</taxon>
    </lineage>
</organism>
<evidence type="ECO:0000313" key="2">
    <source>
        <dbReference type="EMBL" id="ALC16618.1"/>
    </source>
</evidence>
<dbReference type="InterPro" id="IPR025673">
    <property type="entry name" value="PCYCGC"/>
</dbReference>
<protein>
    <submittedName>
        <fullName evidence="2">Uncharacterized protein</fullName>
    </submittedName>
</protein>
<name>A0A0M5IZ44_9BACT</name>
<dbReference type="AlphaFoldDB" id="A0A0M5IZ44"/>
<dbReference type="STRING" id="1603606.DSOUD_1846"/>
<feature type="chain" id="PRO_5005803389" evidence="1">
    <location>
        <begin position="26"/>
        <end position="174"/>
    </location>
</feature>
<dbReference type="Pfam" id="PF13798">
    <property type="entry name" value="PCYCGC"/>
    <property type="match status" value="1"/>
</dbReference>
<keyword evidence="3" id="KW-1185">Reference proteome</keyword>
<proteinExistence type="predicted"/>
<dbReference type="OrthoDB" id="5405666at2"/>
<reference evidence="2 3" key="1">
    <citation type="submission" date="2015-07" db="EMBL/GenBank/DDBJ databases">
        <title>Isolation and Genomic Characterization of a Novel Halophilic Metal-Reducing Deltaproteobacterium from the Deep Subsurface.</title>
        <authorList>
            <person name="Badalamenti J.P."/>
            <person name="Summers Z.M."/>
            <person name="Gralnick J.A."/>
            <person name="Bond D.R."/>
        </authorList>
    </citation>
    <scope>NUCLEOTIDE SEQUENCE [LARGE SCALE GENOMIC DNA]</scope>
    <source>
        <strain evidence="2 3">WTL</strain>
    </source>
</reference>
<accession>A0A0M5IZ44</accession>